<organism evidence="5 6">
    <name type="scientific">Dyella acidisoli</name>
    <dbReference type="NCBI Taxonomy" id="1867834"/>
    <lineage>
        <taxon>Bacteria</taxon>
        <taxon>Pseudomonadati</taxon>
        <taxon>Pseudomonadota</taxon>
        <taxon>Gammaproteobacteria</taxon>
        <taxon>Lysobacterales</taxon>
        <taxon>Rhodanobacteraceae</taxon>
        <taxon>Dyella</taxon>
    </lineage>
</organism>
<keyword evidence="3" id="KW-0732">Signal</keyword>
<keyword evidence="2" id="KW-0106">Calcium</keyword>
<name>A0ABQ5XHV3_9GAMM</name>
<keyword evidence="1" id="KW-0479">Metal-binding</keyword>
<dbReference type="RefSeq" id="WP_284319010.1">
    <property type="nucleotide sequence ID" value="NZ_BSOB01000003.1"/>
</dbReference>
<evidence type="ECO:0000256" key="3">
    <source>
        <dbReference type="SAM" id="SignalP"/>
    </source>
</evidence>
<evidence type="ECO:0000256" key="1">
    <source>
        <dbReference type="ARBA" id="ARBA00022723"/>
    </source>
</evidence>
<reference evidence="6" key="1">
    <citation type="journal article" date="2019" name="Int. J. Syst. Evol. Microbiol.">
        <title>The Global Catalogue of Microorganisms (GCM) 10K type strain sequencing project: providing services to taxonomists for standard genome sequencing and annotation.</title>
        <authorList>
            <consortium name="The Broad Institute Genomics Platform"/>
            <consortium name="The Broad Institute Genome Sequencing Center for Infectious Disease"/>
            <person name="Wu L."/>
            <person name="Ma J."/>
        </authorList>
    </citation>
    <scope>NUCLEOTIDE SEQUENCE [LARGE SCALE GENOMIC DNA]</scope>
    <source>
        <strain evidence="6">NBRC 111980</strain>
    </source>
</reference>
<keyword evidence="6" id="KW-1185">Reference proteome</keyword>
<feature type="signal peptide" evidence="3">
    <location>
        <begin position="1"/>
        <end position="29"/>
    </location>
</feature>
<feature type="domain" description="PilY1 beta-propeller" evidence="4">
    <location>
        <begin position="804"/>
        <end position="1196"/>
    </location>
</feature>
<gene>
    <name evidence="5" type="ORF">GCM10007901_01830</name>
</gene>
<comment type="caution">
    <text evidence="5">The sequence shown here is derived from an EMBL/GenBank/DDBJ whole genome shotgun (WGS) entry which is preliminary data.</text>
</comment>
<dbReference type="Pfam" id="PF05567">
    <property type="entry name" value="T4P_PilY1"/>
    <property type="match status" value="1"/>
</dbReference>
<evidence type="ECO:0000313" key="5">
    <source>
        <dbReference type="EMBL" id="GLQ91233.1"/>
    </source>
</evidence>
<evidence type="ECO:0000259" key="4">
    <source>
        <dbReference type="Pfam" id="PF05567"/>
    </source>
</evidence>
<dbReference type="InterPro" id="IPR008707">
    <property type="entry name" value="B-propeller_PilY1"/>
</dbReference>
<evidence type="ECO:0000256" key="2">
    <source>
        <dbReference type="ARBA" id="ARBA00022837"/>
    </source>
</evidence>
<dbReference type="PROSITE" id="PS51257">
    <property type="entry name" value="PROKAR_LIPOPROTEIN"/>
    <property type="match status" value="1"/>
</dbReference>
<evidence type="ECO:0000313" key="6">
    <source>
        <dbReference type="Proteomes" id="UP001156670"/>
    </source>
</evidence>
<feature type="chain" id="PRO_5045551403" description="PilY1 beta-propeller domain-containing protein" evidence="3">
    <location>
        <begin position="30"/>
        <end position="1340"/>
    </location>
</feature>
<sequence>MLKSLKHFRLNGKLLAGMMALTACGNVMAGSTTLSDIPVYSTSNVPANLMLALSVEYPTGTVGAYTNSSGYSSSNTYIGYFDPTKCYDYDSNTGAGYFVPVNTSGPVCTGHWSGNMLNWALMTALDEFRQALTGGNRSIDNNGLTVLLRSNLNATQSSTSNFPVKWLGVNGRFSNVSPSTVIGDTNYASLGLVYLRSAGQGTTFIISNNKSLNNSGTNSDGVPNIATTYNAAVQVCVPGMLESNCNAAHQSSDYVGAGMYNKPEGLIQQNYTKVRVGATAYVFQDGYLHPNGVVRAMLRDNGPTSYNGYGARQTNSYTEWNPKTGIFNTNPDAADSVYGSAPGSVAFTQSGAINYLNNFGYNGTYELHDTVADLYWATLAYYMQVPLDASYTTGLSQSNSVDPTFPAFSGMPANSSNHPTVNDPIQYTCQNNAIVVIGDSHTWYDTRVPSSAPASNNGSPGTPLGAMNAGGTVATSLDASSYVTKLGNLPLVEAQGSTPASNTMAQYLNTSSLGTMLEVSDTGAATYNLAGLAYYAHINDIRNDLSGNQKITSYVVDVLEPGTYDGSANDPTFNPSALGSGAGPNMYWLAAKYGGFNDVNGDGVPANILTWHTNNTTATAQNLRPDNYLPGNQANLIQSGLQAIFNNIASTVSQTGSGLTVSSTRVLSNVAANVAPYYAPAAGFPAYATDYTPVAWTGDVIGFVGTTDSTGAVTTVAGTTPWHAQLQLDTLTQTTSNSTIVGWNTGRRVVTWNGSTGVPFRYSSLSSSEQSAMNTSGNGAALVNYLRGDKSNEGTLFRVRSHILGDIVDSAAALVQGALSPSYTETNNPGYTAFSNNVASREPMIYVGANDGMLHAFEADFQGATSTNAVTGGGSELFAYVPSLLYNGPNSTPLVDGLPALANLNGVSANNFYHHYYVDATPQVADVDFTYVGTGNSAPSTSTTTADWHTLLVGGLGKGGKGIYALDVTQVPQAIDTTSSATVETTQAGKVLWEFTDADMGYSYGTPLIIKTRKYGWVVAMTSGYNNTGGKLAGHGILYILNAKTGALLQKIDTGVGSATNPAGLAQAAAYTQDVTDGTVDQIYAGDLLGDVWRFDLTEGALDSSGALTGNYPAPTLFAQLTDPSGNPQPITTQPRVEVSLSSDGLSTLRWVFVGTGQFLDITDLTTTQQQTMYALRDGSNTTPSTSNLPLTRDALTAVTDLTQGVSIGDNGLGWYYDLTGSAGGANGGTERIVVNPAATAGLNVVAWATVIPSSNPCSLQGAVYATNYAGQSVLTDSSGALMKYITTTAAPTGLQLVQTASGAAAVGYSGSDGTNKLKNTNSAPPKNQVNRVHWREVLN</sequence>
<protein>
    <recommendedName>
        <fullName evidence="4">PilY1 beta-propeller domain-containing protein</fullName>
    </recommendedName>
</protein>
<accession>A0ABQ5XHV3</accession>
<proteinExistence type="predicted"/>
<dbReference type="Proteomes" id="UP001156670">
    <property type="component" value="Unassembled WGS sequence"/>
</dbReference>
<dbReference type="EMBL" id="BSOB01000003">
    <property type="protein sequence ID" value="GLQ91233.1"/>
    <property type="molecule type" value="Genomic_DNA"/>
</dbReference>